<accession>K4A3J7</accession>
<dbReference type="HOGENOM" id="CLU_2908356_0_0_1"/>
<dbReference type="Gramene" id="KQL23701">
    <property type="protein sequence ID" value="KQL23701"/>
    <property type="gene ID" value="SETIT_033796mg"/>
</dbReference>
<keyword evidence="2" id="KW-1185">Reference proteome</keyword>
<dbReference type="EMBL" id="AGNK02000908">
    <property type="status" value="NOT_ANNOTATED_CDS"/>
    <property type="molecule type" value="Genomic_DNA"/>
</dbReference>
<dbReference type="ExpressionAtlas" id="K4A3J7">
    <property type="expression patterns" value="baseline"/>
</dbReference>
<sequence>MAAKPEHICRTAIDLGKALCACASRPPPVLARLFRQMLSTVSFFMSLWSQMQGQKCQRIRSH</sequence>
<protein>
    <submittedName>
        <fullName evidence="1">Uncharacterized protein</fullName>
    </submittedName>
</protein>
<evidence type="ECO:0000313" key="1">
    <source>
        <dbReference type="EnsemblPlants" id="KQL23701"/>
    </source>
</evidence>
<reference evidence="2" key="1">
    <citation type="journal article" date="2012" name="Nat. Biotechnol.">
        <title>Reference genome sequence of the model plant Setaria.</title>
        <authorList>
            <person name="Bennetzen J.L."/>
            <person name="Schmutz J."/>
            <person name="Wang H."/>
            <person name="Percifield R."/>
            <person name="Hawkins J."/>
            <person name="Pontaroli A.C."/>
            <person name="Estep M."/>
            <person name="Feng L."/>
            <person name="Vaughn J.N."/>
            <person name="Grimwood J."/>
            <person name="Jenkins J."/>
            <person name="Barry K."/>
            <person name="Lindquist E."/>
            <person name="Hellsten U."/>
            <person name="Deshpande S."/>
            <person name="Wang X."/>
            <person name="Wu X."/>
            <person name="Mitros T."/>
            <person name="Triplett J."/>
            <person name="Yang X."/>
            <person name="Ye C.Y."/>
            <person name="Mauro-Herrera M."/>
            <person name="Wang L."/>
            <person name="Li P."/>
            <person name="Sharma M."/>
            <person name="Sharma R."/>
            <person name="Ronald P.C."/>
            <person name="Panaud O."/>
            <person name="Kellogg E.A."/>
            <person name="Brutnell T.P."/>
            <person name="Doust A.N."/>
            <person name="Tuskan G.A."/>
            <person name="Rokhsar D."/>
            <person name="Devos K.M."/>
        </authorList>
    </citation>
    <scope>NUCLEOTIDE SEQUENCE [LARGE SCALE GENOMIC DNA]</scope>
    <source>
        <strain evidence="2">cv. Yugu1</strain>
    </source>
</reference>
<organism evidence="1 2">
    <name type="scientific">Setaria italica</name>
    <name type="common">Foxtail millet</name>
    <name type="synonym">Panicum italicum</name>
    <dbReference type="NCBI Taxonomy" id="4555"/>
    <lineage>
        <taxon>Eukaryota</taxon>
        <taxon>Viridiplantae</taxon>
        <taxon>Streptophyta</taxon>
        <taxon>Embryophyta</taxon>
        <taxon>Tracheophyta</taxon>
        <taxon>Spermatophyta</taxon>
        <taxon>Magnoliopsida</taxon>
        <taxon>Liliopsida</taxon>
        <taxon>Poales</taxon>
        <taxon>Poaceae</taxon>
        <taxon>PACMAD clade</taxon>
        <taxon>Panicoideae</taxon>
        <taxon>Panicodae</taxon>
        <taxon>Paniceae</taxon>
        <taxon>Cenchrinae</taxon>
        <taxon>Setaria</taxon>
    </lineage>
</organism>
<proteinExistence type="predicted"/>
<name>K4A3J7_SETIT</name>
<dbReference type="Proteomes" id="UP000004995">
    <property type="component" value="Unassembled WGS sequence"/>
</dbReference>
<evidence type="ECO:0000313" key="2">
    <source>
        <dbReference type="Proteomes" id="UP000004995"/>
    </source>
</evidence>
<dbReference type="AlphaFoldDB" id="K4A3J7"/>
<dbReference type="EnsemblPlants" id="KQL23701">
    <property type="protein sequence ID" value="KQL23701"/>
    <property type="gene ID" value="SETIT_033796mg"/>
</dbReference>
<reference evidence="1" key="2">
    <citation type="submission" date="2018-08" db="UniProtKB">
        <authorList>
            <consortium name="EnsemblPlants"/>
        </authorList>
    </citation>
    <scope>IDENTIFICATION</scope>
    <source>
        <strain evidence="1">Yugu1</strain>
    </source>
</reference>